<name>A0A8E3B1D0_RHILI</name>
<dbReference type="EMBL" id="QGGH01000020">
    <property type="protein sequence ID" value="PWJ86959.1"/>
    <property type="molecule type" value="Genomic_DNA"/>
</dbReference>
<comment type="caution">
    <text evidence="3">The sequence shown here is derived from an EMBL/GenBank/DDBJ whole genome shotgun (WGS) entry which is preliminary data.</text>
</comment>
<dbReference type="Pfam" id="PF08241">
    <property type="entry name" value="Methyltransf_11"/>
    <property type="match status" value="1"/>
</dbReference>
<gene>
    <name evidence="3" type="ORF">C8D77_12057</name>
</gene>
<keyword evidence="3" id="KW-0489">Methyltransferase</keyword>
<dbReference type="CDD" id="cd02440">
    <property type="entry name" value="AdoMet_MTases"/>
    <property type="match status" value="1"/>
</dbReference>
<evidence type="ECO:0000313" key="3">
    <source>
        <dbReference type="EMBL" id="PWJ86959.1"/>
    </source>
</evidence>
<dbReference type="InterPro" id="IPR029063">
    <property type="entry name" value="SAM-dependent_MTases_sf"/>
</dbReference>
<dbReference type="RefSeq" id="WP_109671873.1">
    <property type="nucleotide sequence ID" value="NZ_QGGH01000020.1"/>
</dbReference>
<dbReference type="GO" id="GO:0032259">
    <property type="term" value="P:methylation"/>
    <property type="evidence" value="ECO:0007669"/>
    <property type="project" value="UniProtKB-KW"/>
</dbReference>
<dbReference type="SUPFAM" id="SSF53335">
    <property type="entry name" value="S-adenosyl-L-methionine-dependent methyltransferases"/>
    <property type="match status" value="1"/>
</dbReference>
<keyword evidence="1 3" id="KW-0808">Transferase</keyword>
<reference evidence="3 4" key="1">
    <citation type="submission" date="2018-05" db="EMBL/GenBank/DDBJ databases">
        <title>Genomic Encyclopedia of Type Strains, Phase IV (KMG-IV): sequencing the most valuable type-strain genomes for metagenomic binning, comparative biology and taxonomic classification.</title>
        <authorList>
            <person name="Goeker M."/>
        </authorList>
    </citation>
    <scope>NUCLEOTIDE SEQUENCE [LARGE SCALE GENOMIC DNA]</scope>
    <source>
        <strain evidence="3 4">DSM 2626</strain>
    </source>
</reference>
<accession>A0A8E3B1D0</accession>
<dbReference type="PANTHER" id="PTHR44068:SF11">
    <property type="entry name" value="GERANYL DIPHOSPHATE 2-C-METHYLTRANSFERASE"/>
    <property type="match status" value="1"/>
</dbReference>
<evidence type="ECO:0000256" key="1">
    <source>
        <dbReference type="ARBA" id="ARBA00022679"/>
    </source>
</evidence>
<dbReference type="InterPro" id="IPR013216">
    <property type="entry name" value="Methyltransf_11"/>
</dbReference>
<evidence type="ECO:0000313" key="4">
    <source>
        <dbReference type="Proteomes" id="UP000245631"/>
    </source>
</evidence>
<dbReference type="PANTHER" id="PTHR44068">
    <property type="entry name" value="ZGC:194242"/>
    <property type="match status" value="1"/>
</dbReference>
<proteinExistence type="predicted"/>
<sequence length="294" mass="31944">MTDITSHYGSDGIVERILAAVPDANALVARQLYPFDQLHGRELGATQDHAARLAPSSTDRILDIGSGIGGPARFLADTYGCSVDGVDLTQAFVEASRRLTELCGLSDKVRFREANATKLPFAHATFDAAICFYVGMNIADKAAVIGEAFRVLKPRGRLIWTEAVLVDGDPHYPLPWAVSPATSHLVDGDTLKSLFADAGFLVDDLIDETGEHIELALKRANAGIVPSPAQQQANEIVLGQEFVQRRRNYIRNLSEGKLASLAMIASKRGNLGRLPSRARLRIGFNRPSSAKFRH</sequence>
<dbReference type="GeneID" id="61055995"/>
<dbReference type="InterPro" id="IPR050447">
    <property type="entry name" value="Erg6_SMT_methyltransf"/>
</dbReference>
<organism evidence="3 4">
    <name type="scientific">Rhizobium loti</name>
    <name type="common">Mesorhizobium loti</name>
    <dbReference type="NCBI Taxonomy" id="381"/>
    <lineage>
        <taxon>Bacteria</taxon>
        <taxon>Pseudomonadati</taxon>
        <taxon>Pseudomonadota</taxon>
        <taxon>Alphaproteobacteria</taxon>
        <taxon>Hyphomicrobiales</taxon>
        <taxon>Phyllobacteriaceae</taxon>
        <taxon>Mesorhizobium</taxon>
    </lineage>
</organism>
<dbReference type="GO" id="GO:0008757">
    <property type="term" value="F:S-adenosylmethionine-dependent methyltransferase activity"/>
    <property type="evidence" value="ECO:0007669"/>
    <property type="project" value="InterPro"/>
</dbReference>
<dbReference type="Proteomes" id="UP000245631">
    <property type="component" value="Unassembled WGS sequence"/>
</dbReference>
<feature type="domain" description="Methyltransferase type 11" evidence="2">
    <location>
        <begin position="62"/>
        <end position="159"/>
    </location>
</feature>
<protein>
    <submittedName>
        <fullName evidence="3">Methyltransferase family protein</fullName>
    </submittedName>
</protein>
<dbReference type="AlphaFoldDB" id="A0A8E3B1D0"/>
<evidence type="ECO:0000259" key="2">
    <source>
        <dbReference type="Pfam" id="PF08241"/>
    </source>
</evidence>
<dbReference type="Gene3D" id="3.40.50.150">
    <property type="entry name" value="Vaccinia Virus protein VP39"/>
    <property type="match status" value="1"/>
</dbReference>